<name>A0A1Q3E1Z4_LENED</name>
<reference evidence="17 18" key="2">
    <citation type="submission" date="2017-02" db="EMBL/GenBank/DDBJ databases">
        <title>A genome survey and senescence transcriptome analysis in Lentinula edodes.</title>
        <authorList>
            <person name="Sakamoto Y."/>
            <person name="Nakade K."/>
            <person name="Sato S."/>
            <person name="Yoshida Y."/>
            <person name="Miyazaki K."/>
            <person name="Natsume S."/>
            <person name="Konno N."/>
        </authorList>
    </citation>
    <scope>NUCLEOTIDE SEQUENCE [LARGE SCALE GENOMIC DNA]</scope>
    <source>
        <strain evidence="17 18">NBRC 111202</strain>
    </source>
</reference>
<evidence type="ECO:0000256" key="2">
    <source>
        <dbReference type="ARBA" id="ARBA00004604"/>
    </source>
</evidence>
<keyword evidence="4 14" id="KW-0227">DNA damage</keyword>
<evidence type="ECO:0000256" key="10">
    <source>
        <dbReference type="ARBA" id="ARBA00023172"/>
    </source>
</evidence>
<dbReference type="InterPro" id="IPR003593">
    <property type="entry name" value="AAA+_ATPase"/>
</dbReference>
<evidence type="ECO:0000256" key="5">
    <source>
        <dbReference type="ARBA" id="ARBA00022801"/>
    </source>
</evidence>
<dbReference type="SUPFAM" id="SSF52540">
    <property type="entry name" value="P-loop containing nucleoside triphosphate hydrolases"/>
    <property type="match status" value="2"/>
</dbReference>
<dbReference type="Pfam" id="PF21530">
    <property type="entry name" value="Pif1_2B_dom"/>
    <property type="match status" value="1"/>
</dbReference>
<feature type="compositionally biased region" description="Low complexity" evidence="15">
    <location>
        <begin position="422"/>
        <end position="438"/>
    </location>
</feature>
<evidence type="ECO:0000256" key="6">
    <source>
        <dbReference type="ARBA" id="ARBA00022806"/>
    </source>
</evidence>
<evidence type="ECO:0000313" key="17">
    <source>
        <dbReference type="EMBL" id="GAW01252.1"/>
    </source>
</evidence>
<dbReference type="HAMAP" id="MF_03176">
    <property type="entry name" value="PIF1"/>
    <property type="match status" value="1"/>
</dbReference>
<keyword evidence="3 14" id="KW-0547">Nucleotide-binding</keyword>
<comment type="catalytic activity">
    <reaction evidence="14">
        <text>ATP + H2O = ADP + phosphate + H(+)</text>
        <dbReference type="Rhea" id="RHEA:13065"/>
        <dbReference type="ChEBI" id="CHEBI:15377"/>
        <dbReference type="ChEBI" id="CHEBI:15378"/>
        <dbReference type="ChEBI" id="CHEBI:30616"/>
        <dbReference type="ChEBI" id="CHEBI:43474"/>
        <dbReference type="ChEBI" id="CHEBI:456216"/>
        <dbReference type="EC" id="5.6.2.3"/>
    </reaction>
</comment>
<keyword evidence="11 14" id="KW-0234">DNA repair</keyword>
<keyword evidence="12 14" id="KW-0413">Isomerase</keyword>
<dbReference type="CDD" id="cd18809">
    <property type="entry name" value="SF1_C_RecD"/>
    <property type="match status" value="1"/>
</dbReference>
<dbReference type="GO" id="GO:0006281">
    <property type="term" value="P:DNA repair"/>
    <property type="evidence" value="ECO:0007669"/>
    <property type="project" value="UniProtKB-UniRule"/>
</dbReference>
<gene>
    <name evidence="14" type="primary">PIF1</name>
    <name evidence="17" type="ORF">LENED_002836</name>
</gene>
<evidence type="ECO:0000256" key="8">
    <source>
        <dbReference type="ARBA" id="ARBA00023125"/>
    </source>
</evidence>
<comment type="function">
    <text evidence="14">DNA-dependent ATPase and 5'-3' DNA helicase required for the maintenance of both mitochondrial and nuclear genome stability.</text>
</comment>
<feature type="binding site" evidence="14">
    <location>
        <begin position="125"/>
        <end position="132"/>
    </location>
    <ligand>
        <name>ATP</name>
        <dbReference type="ChEBI" id="CHEBI:30616"/>
    </ligand>
</feature>
<keyword evidence="13 14" id="KW-0539">Nucleus</keyword>
<keyword evidence="10 14" id="KW-0233">DNA recombination</keyword>
<keyword evidence="18" id="KW-1185">Reference proteome</keyword>
<dbReference type="EMBL" id="BDGU01000055">
    <property type="protein sequence ID" value="GAW01252.1"/>
    <property type="molecule type" value="Genomic_DNA"/>
</dbReference>
<dbReference type="AlphaFoldDB" id="A0A1Q3E1Z4"/>
<dbReference type="FunFam" id="3.40.50.300:FF:001226">
    <property type="entry name" value="ATP-dependent DNA helicase PIF1"/>
    <property type="match status" value="1"/>
</dbReference>
<dbReference type="GO" id="GO:0005524">
    <property type="term" value="F:ATP binding"/>
    <property type="evidence" value="ECO:0007669"/>
    <property type="project" value="UniProtKB-UniRule"/>
</dbReference>
<dbReference type="GO" id="GO:0000723">
    <property type="term" value="P:telomere maintenance"/>
    <property type="evidence" value="ECO:0007669"/>
    <property type="project" value="InterPro"/>
</dbReference>
<evidence type="ECO:0000313" key="18">
    <source>
        <dbReference type="Proteomes" id="UP000188533"/>
    </source>
</evidence>
<evidence type="ECO:0000256" key="9">
    <source>
        <dbReference type="ARBA" id="ARBA00023128"/>
    </source>
</evidence>
<proteinExistence type="inferred from homology"/>
<evidence type="ECO:0000256" key="3">
    <source>
        <dbReference type="ARBA" id="ARBA00022741"/>
    </source>
</evidence>
<feature type="region of interest" description="Disordered" evidence="15">
    <location>
        <begin position="10"/>
        <end position="86"/>
    </location>
</feature>
<sequence>MQLRMKAIEEALGGNTTVATASKASQPLVESRTFNKRPSDPALLLEDDSNAPPPKKKRQLPPSWSEEALEKVTASRSSTIRPQIRNFPSTSSPVAIKRPAGVFLSPEQSQILRLVEEGTSVFYTGSAGTGKSVLLREIIKTMKKKHKSLDAVAITASTGIAACNIGGVTVHSFAGFGLGIENAKELAGKARKNKKAFARWTRTKVLIIDEVSMVDGDLFDKLAEVGSIIRKSPLPFGGIQIVVTGDFFQLPPVTKSGSVKFAFEAAYWSKSIQRTFNLTQVFRQKDPAFVNMLNEMRFGVLTAQSIAKFRSLSRDIAYDDGLGPTELFPRREDVDRSNSTRLNRLSEESRTYTAIDSGAVDGPQREKLLSNFMAPPTLVLRVKAQVMLIKNIDENLVNGSMGRVVRFCDPATYGDHEDPSRTASNSKPVSSSSKPAPTAKVPQLLPVVEFVMPNGSHKEMLVIPESFKVELPNGEIQAARSQLPLILAWAMSIHKSQGQTLDRVKVDLGKVFEKGQAYVALSRATSLDGLQVLNFNPSKVQAHPKVVEWSKSLETITNMTDSFDEEASWTL</sequence>
<dbReference type="Gene3D" id="3.40.50.300">
    <property type="entry name" value="P-loop containing nucleotide triphosphate hydrolases"/>
    <property type="match status" value="2"/>
</dbReference>
<organism evidence="17 18">
    <name type="scientific">Lentinula edodes</name>
    <name type="common">Shiitake mushroom</name>
    <name type="synonym">Lentinus edodes</name>
    <dbReference type="NCBI Taxonomy" id="5353"/>
    <lineage>
        <taxon>Eukaryota</taxon>
        <taxon>Fungi</taxon>
        <taxon>Dikarya</taxon>
        <taxon>Basidiomycota</taxon>
        <taxon>Agaricomycotina</taxon>
        <taxon>Agaricomycetes</taxon>
        <taxon>Agaricomycetidae</taxon>
        <taxon>Agaricales</taxon>
        <taxon>Marasmiineae</taxon>
        <taxon>Omphalotaceae</taxon>
        <taxon>Lentinula</taxon>
    </lineage>
</organism>
<dbReference type="InterPro" id="IPR010285">
    <property type="entry name" value="DNA_helicase_pif1-like_DEAD"/>
</dbReference>
<keyword evidence="8 14" id="KW-0238">DNA-binding</keyword>
<comment type="subunit">
    <text evidence="14">Monomer.</text>
</comment>
<dbReference type="GO" id="GO:0016887">
    <property type="term" value="F:ATP hydrolysis activity"/>
    <property type="evidence" value="ECO:0007669"/>
    <property type="project" value="RHEA"/>
</dbReference>
<dbReference type="InterPro" id="IPR048293">
    <property type="entry name" value="PIF1_RRM3_pfh1"/>
</dbReference>
<comment type="caution">
    <text evidence="17">The sequence shown here is derived from an EMBL/GenBank/DDBJ whole genome shotgun (WGS) entry which is preliminary data.</text>
</comment>
<comment type="subcellular location">
    <subcellularLocation>
        <location evidence="2">Nucleus</location>
        <location evidence="2">Nucleolus</location>
    </subcellularLocation>
    <subcellularLocation>
        <location evidence="14">Nucleus</location>
    </subcellularLocation>
    <subcellularLocation>
        <location evidence="14">Mitochondrion</location>
    </subcellularLocation>
</comment>
<dbReference type="InterPro" id="IPR049163">
    <property type="entry name" value="Pif1-like_2B_dom"/>
</dbReference>
<evidence type="ECO:0000259" key="16">
    <source>
        <dbReference type="SMART" id="SM00382"/>
    </source>
</evidence>
<evidence type="ECO:0000256" key="7">
    <source>
        <dbReference type="ARBA" id="ARBA00022840"/>
    </source>
</evidence>
<dbReference type="SMART" id="SM00382">
    <property type="entry name" value="AAA"/>
    <property type="match status" value="1"/>
</dbReference>
<feature type="region of interest" description="Disordered" evidence="15">
    <location>
        <begin position="413"/>
        <end position="438"/>
    </location>
</feature>
<keyword evidence="5 14" id="KW-0378">Hydrolase</keyword>
<dbReference type="PANTHER" id="PTHR47642:SF5">
    <property type="entry name" value="ATP-DEPENDENT DNA HELICASE"/>
    <property type="match status" value="1"/>
</dbReference>
<evidence type="ECO:0000256" key="4">
    <source>
        <dbReference type="ARBA" id="ARBA00022763"/>
    </source>
</evidence>
<keyword evidence="7 14" id="KW-0067">ATP-binding</keyword>
<feature type="domain" description="AAA+ ATPase" evidence="16">
    <location>
        <begin position="117"/>
        <end position="286"/>
    </location>
</feature>
<evidence type="ECO:0000256" key="12">
    <source>
        <dbReference type="ARBA" id="ARBA00023235"/>
    </source>
</evidence>
<dbReference type="InterPro" id="IPR051055">
    <property type="entry name" value="PIF1_helicase"/>
</dbReference>
<feature type="DNA-binding region" evidence="14">
    <location>
        <begin position="516"/>
        <end position="535"/>
    </location>
</feature>
<dbReference type="PANTHER" id="PTHR47642">
    <property type="entry name" value="ATP-DEPENDENT DNA HELICASE"/>
    <property type="match status" value="1"/>
</dbReference>
<dbReference type="GO" id="GO:0005730">
    <property type="term" value="C:nucleolus"/>
    <property type="evidence" value="ECO:0007669"/>
    <property type="project" value="UniProtKB-SubCell"/>
</dbReference>
<feature type="compositionally biased region" description="Polar residues" evidence="15">
    <location>
        <begin position="74"/>
        <end position="86"/>
    </location>
</feature>
<dbReference type="Proteomes" id="UP000188533">
    <property type="component" value="Unassembled WGS sequence"/>
</dbReference>
<evidence type="ECO:0000256" key="11">
    <source>
        <dbReference type="ARBA" id="ARBA00023204"/>
    </source>
</evidence>
<reference evidence="17 18" key="1">
    <citation type="submission" date="2016-08" db="EMBL/GenBank/DDBJ databases">
        <authorList>
            <consortium name="Lentinula edodes genome sequencing consortium"/>
            <person name="Sakamoto Y."/>
            <person name="Nakade K."/>
            <person name="Sato S."/>
            <person name="Yoshida Y."/>
            <person name="Miyazaki K."/>
            <person name="Natsume S."/>
            <person name="Konno N."/>
        </authorList>
    </citation>
    <scope>NUCLEOTIDE SEQUENCE [LARGE SCALE GENOMIC DNA]</scope>
    <source>
        <strain evidence="17 18">NBRC 111202</strain>
    </source>
</reference>
<dbReference type="GO" id="GO:0006310">
    <property type="term" value="P:DNA recombination"/>
    <property type="evidence" value="ECO:0007669"/>
    <property type="project" value="UniProtKB-UniRule"/>
</dbReference>
<accession>A0A1Q3E1Z4</accession>
<protein>
    <recommendedName>
        <fullName evidence="14">ATP-dependent DNA helicase PIF1</fullName>
        <ecNumber evidence="14">5.6.2.3</ecNumber>
    </recommendedName>
    <alternativeName>
        <fullName evidence="14">DNA 5'-3' helicase PIF1</fullName>
    </alternativeName>
    <alternativeName>
        <fullName evidence="14">DNA repair and recombination helicase PIF1</fullName>
    </alternativeName>
</protein>
<dbReference type="Pfam" id="PF05970">
    <property type="entry name" value="PIF1"/>
    <property type="match status" value="1"/>
</dbReference>
<evidence type="ECO:0000256" key="1">
    <source>
        <dbReference type="ARBA" id="ARBA00001946"/>
    </source>
</evidence>
<keyword evidence="6 14" id="KW-0347">Helicase</keyword>
<comment type="similarity">
    <text evidence="14">Belongs to the helicase family. PIF1 subfamily.</text>
</comment>
<keyword evidence="9 14" id="KW-0496">Mitochondrion</keyword>
<dbReference type="GO" id="GO:0003697">
    <property type="term" value="F:single-stranded DNA binding"/>
    <property type="evidence" value="ECO:0007669"/>
    <property type="project" value="UniProtKB-ARBA"/>
</dbReference>
<dbReference type="EC" id="5.6.2.3" evidence="14"/>
<comment type="cofactor">
    <cofactor evidence="1 14">
        <name>Mg(2+)</name>
        <dbReference type="ChEBI" id="CHEBI:18420"/>
    </cofactor>
</comment>
<dbReference type="GO" id="GO:0043139">
    <property type="term" value="F:5'-3' DNA helicase activity"/>
    <property type="evidence" value="ECO:0007669"/>
    <property type="project" value="UniProtKB-UniRule"/>
</dbReference>
<evidence type="ECO:0000256" key="13">
    <source>
        <dbReference type="ARBA" id="ARBA00023242"/>
    </source>
</evidence>
<dbReference type="CDD" id="cd18037">
    <property type="entry name" value="DEXSc_Pif1_like"/>
    <property type="match status" value="1"/>
</dbReference>
<evidence type="ECO:0000256" key="14">
    <source>
        <dbReference type="HAMAP-Rule" id="MF_03176"/>
    </source>
</evidence>
<dbReference type="STRING" id="5353.A0A1Q3E1Z4"/>
<feature type="compositionally biased region" description="Polar residues" evidence="15">
    <location>
        <begin position="14"/>
        <end position="25"/>
    </location>
</feature>
<dbReference type="InterPro" id="IPR027417">
    <property type="entry name" value="P-loop_NTPase"/>
</dbReference>
<dbReference type="GO" id="GO:0005739">
    <property type="term" value="C:mitochondrion"/>
    <property type="evidence" value="ECO:0007669"/>
    <property type="project" value="UniProtKB-SubCell"/>
</dbReference>
<evidence type="ECO:0000256" key="15">
    <source>
        <dbReference type="SAM" id="MobiDB-lite"/>
    </source>
</evidence>